<gene>
    <name evidence="3" type="ORF">ACFQPS_05930</name>
</gene>
<keyword evidence="2" id="KW-0812">Transmembrane</keyword>
<evidence type="ECO:0000256" key="1">
    <source>
        <dbReference type="ARBA" id="ARBA00010751"/>
    </source>
</evidence>
<feature type="transmembrane region" description="Helical" evidence="2">
    <location>
        <begin position="174"/>
        <end position="194"/>
    </location>
</feature>
<accession>A0ABW2KT89</accession>
<dbReference type="InterPro" id="IPR035439">
    <property type="entry name" value="UPF0145_dom_sf"/>
</dbReference>
<name>A0ABW2KT89_9PROT</name>
<dbReference type="EMBL" id="JBHTCM010000006">
    <property type="protein sequence ID" value="MFC7332694.1"/>
    <property type="molecule type" value="Genomic_DNA"/>
</dbReference>
<organism evidence="3 4">
    <name type="scientific">Rhodocista pekingensis</name>
    <dbReference type="NCBI Taxonomy" id="201185"/>
    <lineage>
        <taxon>Bacteria</taxon>
        <taxon>Pseudomonadati</taxon>
        <taxon>Pseudomonadota</taxon>
        <taxon>Alphaproteobacteria</taxon>
        <taxon>Rhodospirillales</taxon>
        <taxon>Azospirillaceae</taxon>
        <taxon>Rhodocista</taxon>
    </lineage>
</organism>
<keyword evidence="2" id="KW-0472">Membrane</keyword>
<evidence type="ECO:0000256" key="2">
    <source>
        <dbReference type="SAM" id="Phobius"/>
    </source>
</evidence>
<proteinExistence type="inferred from homology"/>
<evidence type="ECO:0000313" key="3">
    <source>
        <dbReference type="EMBL" id="MFC7332694.1"/>
    </source>
</evidence>
<dbReference type="Pfam" id="PF01906">
    <property type="entry name" value="YbjQ_1"/>
    <property type="match status" value="1"/>
</dbReference>
<keyword evidence="4" id="KW-1185">Reference proteome</keyword>
<comment type="similarity">
    <text evidence="1">Belongs to the UPF0145 family.</text>
</comment>
<sequence length="217" mass="22476">MPIPSLDFLTAALIALALALPLLAVGAMIELRQYRRLATRSDAWTVGLFADGAAGGDRPEELGLVSACVTLSPSPLGQLQVLVRRLIGGRVEVRHRLADRTRREVLLRLREAAHARGATAVLGVRLTDVRLGTGMVAQIAYGTAVRGMVADGGAGGDGPAGPAEALGSPPPRPWLLAGLVAAGTFAAILGALVAPGLERLAEDVPALGRLLRLLPFL</sequence>
<evidence type="ECO:0000313" key="4">
    <source>
        <dbReference type="Proteomes" id="UP001596456"/>
    </source>
</evidence>
<keyword evidence="2" id="KW-1133">Transmembrane helix</keyword>
<dbReference type="InterPro" id="IPR002765">
    <property type="entry name" value="UPF0145_YbjQ-like"/>
</dbReference>
<protein>
    <submittedName>
        <fullName evidence="3">YbjQ family protein</fullName>
    </submittedName>
</protein>
<feature type="transmembrane region" description="Helical" evidence="2">
    <location>
        <begin position="12"/>
        <end position="31"/>
    </location>
</feature>
<comment type="caution">
    <text evidence="3">The sequence shown here is derived from an EMBL/GenBank/DDBJ whole genome shotgun (WGS) entry which is preliminary data.</text>
</comment>
<dbReference type="Proteomes" id="UP001596456">
    <property type="component" value="Unassembled WGS sequence"/>
</dbReference>
<dbReference type="RefSeq" id="WP_377357265.1">
    <property type="nucleotide sequence ID" value="NZ_JBHTCM010000006.1"/>
</dbReference>
<dbReference type="Gene3D" id="3.30.110.70">
    <property type="entry name" value="Hypothetical protein apc22750. Chain B"/>
    <property type="match status" value="1"/>
</dbReference>
<reference evidence="4" key="1">
    <citation type="journal article" date="2019" name="Int. J. Syst. Evol. Microbiol.">
        <title>The Global Catalogue of Microorganisms (GCM) 10K type strain sequencing project: providing services to taxonomists for standard genome sequencing and annotation.</title>
        <authorList>
            <consortium name="The Broad Institute Genomics Platform"/>
            <consortium name="The Broad Institute Genome Sequencing Center for Infectious Disease"/>
            <person name="Wu L."/>
            <person name="Ma J."/>
        </authorList>
    </citation>
    <scope>NUCLEOTIDE SEQUENCE [LARGE SCALE GENOMIC DNA]</scope>
    <source>
        <strain evidence="4">CGMCC 1.16275</strain>
    </source>
</reference>
<dbReference type="SUPFAM" id="SSF117782">
    <property type="entry name" value="YbjQ-like"/>
    <property type="match status" value="1"/>
</dbReference>